<protein>
    <submittedName>
        <fullName evidence="1">Uncharacterized protein</fullName>
    </submittedName>
</protein>
<reference evidence="2" key="1">
    <citation type="journal article" date="2019" name="Int. J. Syst. Evol. Microbiol.">
        <title>The Global Catalogue of Microorganisms (GCM) 10K type strain sequencing project: providing services to taxonomists for standard genome sequencing and annotation.</title>
        <authorList>
            <consortium name="The Broad Institute Genomics Platform"/>
            <consortium name="The Broad Institute Genome Sequencing Center for Infectious Disease"/>
            <person name="Wu L."/>
            <person name="Ma J."/>
        </authorList>
    </citation>
    <scope>NUCLEOTIDE SEQUENCE [LARGE SCALE GENOMIC DNA]</scope>
    <source>
        <strain evidence="2">KCTC 52168</strain>
    </source>
</reference>
<organism evidence="1 2">
    <name type="scientific">Piscinibacterium candidicorallinum</name>
    <dbReference type="NCBI Taxonomy" id="1793872"/>
    <lineage>
        <taxon>Bacteria</taxon>
        <taxon>Pseudomonadati</taxon>
        <taxon>Pseudomonadota</taxon>
        <taxon>Betaproteobacteria</taxon>
        <taxon>Burkholderiales</taxon>
        <taxon>Piscinibacterium</taxon>
    </lineage>
</organism>
<dbReference type="EMBL" id="JBHRTI010000003">
    <property type="protein sequence ID" value="MFC3147140.1"/>
    <property type="molecule type" value="Genomic_DNA"/>
</dbReference>
<evidence type="ECO:0000313" key="2">
    <source>
        <dbReference type="Proteomes" id="UP001595556"/>
    </source>
</evidence>
<dbReference type="Proteomes" id="UP001595556">
    <property type="component" value="Unassembled WGS sequence"/>
</dbReference>
<evidence type="ECO:0000313" key="1">
    <source>
        <dbReference type="EMBL" id="MFC3147140.1"/>
    </source>
</evidence>
<gene>
    <name evidence="1" type="ORF">ACFOEN_05730</name>
</gene>
<sequence length="190" mass="20748">MDDNGMSFQEIAESEPLTTAQEEELLSLGLKHASAALDAYEAATTDEEAFYEVPTAICAAYLGADHARASRLADRALELAASRTDSWNYANAVHAAHTAKGLEAVAAGDIAQAEHHLLNSARHSGSPQLNTFGPSMRLARELLRHGSTDVVLHYLDLCKRFWSSGAAWLAIWEPKVRKGEVPVFFMHGFR</sequence>
<proteinExistence type="predicted"/>
<accession>A0ABV7H4I8</accession>
<dbReference type="RefSeq" id="WP_414859635.1">
    <property type="nucleotide sequence ID" value="NZ_CP180191.1"/>
</dbReference>
<name>A0ABV7H4I8_9BURK</name>
<comment type="caution">
    <text evidence="1">The sequence shown here is derived from an EMBL/GenBank/DDBJ whole genome shotgun (WGS) entry which is preliminary data.</text>
</comment>
<keyword evidence="2" id="KW-1185">Reference proteome</keyword>